<dbReference type="PANTHER" id="PTHR42718:SF9">
    <property type="entry name" value="MAJOR FACILITATOR SUPERFAMILY MULTIDRUG TRANSPORTER MFSC"/>
    <property type="match status" value="1"/>
</dbReference>
<dbReference type="GO" id="GO:0016020">
    <property type="term" value="C:membrane"/>
    <property type="evidence" value="ECO:0007669"/>
    <property type="project" value="UniProtKB-SubCell"/>
</dbReference>
<dbReference type="InterPro" id="IPR036259">
    <property type="entry name" value="MFS_trans_sf"/>
</dbReference>
<dbReference type="PROSITE" id="PS50850">
    <property type="entry name" value="MFS"/>
    <property type="match status" value="1"/>
</dbReference>
<feature type="transmembrane region" description="Helical" evidence="6">
    <location>
        <begin position="223"/>
        <end position="246"/>
    </location>
</feature>
<evidence type="ECO:0000313" key="9">
    <source>
        <dbReference type="Proteomes" id="UP000060602"/>
    </source>
</evidence>
<feature type="transmembrane region" description="Helical" evidence="6">
    <location>
        <begin position="425"/>
        <end position="447"/>
    </location>
</feature>
<gene>
    <name evidence="8" type="ORF">AL504_16625</name>
</gene>
<evidence type="ECO:0000256" key="3">
    <source>
        <dbReference type="ARBA" id="ARBA00022692"/>
    </source>
</evidence>
<evidence type="ECO:0000259" key="7">
    <source>
        <dbReference type="PROSITE" id="PS50850"/>
    </source>
</evidence>
<feature type="transmembrane region" description="Helical" evidence="6">
    <location>
        <begin position="34"/>
        <end position="61"/>
    </location>
</feature>
<dbReference type="CDD" id="cd17321">
    <property type="entry name" value="MFS_MMR_MDR_like"/>
    <property type="match status" value="1"/>
</dbReference>
<dbReference type="PANTHER" id="PTHR42718">
    <property type="entry name" value="MAJOR FACILITATOR SUPERFAMILY MULTIDRUG TRANSPORTER MFSC"/>
    <property type="match status" value="1"/>
</dbReference>
<feature type="transmembrane region" description="Helical" evidence="6">
    <location>
        <begin position="354"/>
        <end position="373"/>
    </location>
</feature>
<feature type="transmembrane region" description="Helical" evidence="6">
    <location>
        <begin position="494"/>
        <end position="520"/>
    </location>
</feature>
<reference evidence="9" key="1">
    <citation type="submission" date="2015-12" db="EMBL/GenBank/DDBJ databases">
        <title>FDA dAtabase for Regulatory Grade micrObial Sequences (FDA-ARGOS): Supporting development and validation of Infectious Disease Dx tests.</title>
        <authorList>
            <person name="Case J."/>
            <person name="Tallon L."/>
            <person name="Sadzewicz L."/>
            <person name="Sengamalay N."/>
            <person name="Ott S."/>
            <person name="Godinez A."/>
            <person name="Nagaraj S."/>
            <person name="Nadendla S."/>
            <person name="Sichtig H."/>
        </authorList>
    </citation>
    <scope>NUCLEOTIDE SEQUENCE [LARGE SCALE GENOMIC DNA]</scope>
    <source>
        <strain evidence="9">FDAARGOS_147</strain>
    </source>
</reference>
<dbReference type="AlphaFoldDB" id="A0A109XWZ4"/>
<evidence type="ECO:0000256" key="2">
    <source>
        <dbReference type="ARBA" id="ARBA00022448"/>
    </source>
</evidence>
<feature type="transmembrane region" description="Helical" evidence="6">
    <location>
        <begin position="379"/>
        <end position="396"/>
    </location>
</feature>
<accession>A0A109XWZ4</accession>
<dbReference type="Proteomes" id="UP000060602">
    <property type="component" value="Chromosome"/>
</dbReference>
<proteinExistence type="predicted"/>
<dbReference type="EMBL" id="CP014060">
    <property type="protein sequence ID" value="AMG37490.2"/>
    <property type="molecule type" value="Genomic_DNA"/>
</dbReference>
<comment type="subcellular location">
    <subcellularLocation>
        <location evidence="1">Membrane</location>
        <topology evidence="1">Multi-pass membrane protein</topology>
    </subcellularLocation>
</comment>
<evidence type="ECO:0000313" key="8">
    <source>
        <dbReference type="EMBL" id="AMG37490.2"/>
    </source>
</evidence>
<dbReference type="InterPro" id="IPR001958">
    <property type="entry name" value="Tet-R_TetA/multi-R_MdtG-like"/>
</dbReference>
<feature type="transmembrane region" description="Helical" evidence="6">
    <location>
        <begin position="73"/>
        <end position="92"/>
    </location>
</feature>
<evidence type="ECO:0000256" key="6">
    <source>
        <dbReference type="SAM" id="Phobius"/>
    </source>
</evidence>
<name>A0A109XWZ4_ALCXX</name>
<keyword evidence="2" id="KW-0813">Transport</keyword>
<keyword evidence="5 6" id="KW-0472">Membrane</keyword>
<dbReference type="SUPFAM" id="SSF103473">
    <property type="entry name" value="MFS general substrate transporter"/>
    <property type="match status" value="1"/>
</dbReference>
<keyword evidence="3 6" id="KW-0812">Transmembrane</keyword>
<dbReference type="InterPro" id="IPR011701">
    <property type="entry name" value="MFS"/>
</dbReference>
<sequence length="527" mass="54753">MSAAGHPAPRLQDIILPTALPSPALSASPSRDRAVLLVASAGCAMTVLDANVVGVVLPAIARDLNASFADIEWVISAYVLCFAAMLLPAGSIADRYGRKRVFKLGILAFAATSLFCGLAPSATVLYLARAGQGLSAAFLLAPALAVIGNAFHQPEARNRAWAAWGGVMGLTMVLAPLLGGLIGSLLGWRWAFNINLPICVILYLAACGCIDESREPDNRPLDTVGILFFTGSMFSATWLLIVGPAIGWRSPAVAIVAVLGLLCLSAFLRSQSRNPHPLVELGLFRSKPFVGAVIAMFAYASTAQVMASVLPMYLQNARGQTVLMAGASMLPFALAMLVFPHVGRRLSARLDSRGVLSIGLAVVAIGNLLMILATRQASGYPLIGSMAVLGMGGGLLNGETQKAIMSTLPHGRSGMASGISTTSRFTGILLGFSGFGAVLASSIHHYAEAATQRAGLHVAASYYDQVIAGDLERAMAAYSPAVAAVLMPIARDSYAVGFASAFALAAAMAAACALAVQLLMREARPAR</sequence>
<dbReference type="InterPro" id="IPR020846">
    <property type="entry name" value="MFS_dom"/>
</dbReference>
<dbReference type="Pfam" id="PF07690">
    <property type="entry name" value="MFS_1"/>
    <property type="match status" value="1"/>
</dbReference>
<evidence type="ECO:0000256" key="5">
    <source>
        <dbReference type="ARBA" id="ARBA00023136"/>
    </source>
</evidence>
<organism evidence="8 9">
    <name type="scientific">Alcaligenes xylosoxydans xylosoxydans</name>
    <name type="common">Achromobacter xylosoxidans</name>
    <dbReference type="NCBI Taxonomy" id="85698"/>
    <lineage>
        <taxon>Bacteria</taxon>
        <taxon>Pseudomonadati</taxon>
        <taxon>Pseudomonadota</taxon>
        <taxon>Betaproteobacteria</taxon>
        <taxon>Burkholderiales</taxon>
        <taxon>Alcaligenaceae</taxon>
        <taxon>Achromobacter</taxon>
    </lineage>
</organism>
<protein>
    <submittedName>
        <fullName evidence="8">MFS transporter</fullName>
    </submittedName>
</protein>
<feature type="transmembrane region" description="Helical" evidence="6">
    <location>
        <begin position="134"/>
        <end position="151"/>
    </location>
</feature>
<evidence type="ECO:0000256" key="1">
    <source>
        <dbReference type="ARBA" id="ARBA00004141"/>
    </source>
</evidence>
<keyword evidence="4 6" id="KW-1133">Transmembrane helix</keyword>
<dbReference type="GO" id="GO:0022857">
    <property type="term" value="F:transmembrane transporter activity"/>
    <property type="evidence" value="ECO:0007669"/>
    <property type="project" value="InterPro"/>
</dbReference>
<dbReference type="Gene3D" id="1.20.1250.20">
    <property type="entry name" value="MFS general substrate transporter like domains"/>
    <property type="match status" value="1"/>
</dbReference>
<evidence type="ECO:0000256" key="4">
    <source>
        <dbReference type="ARBA" id="ARBA00022989"/>
    </source>
</evidence>
<feature type="transmembrane region" description="Helical" evidence="6">
    <location>
        <begin position="194"/>
        <end position="211"/>
    </location>
</feature>
<feature type="domain" description="Major facilitator superfamily (MFS) profile" evidence="7">
    <location>
        <begin position="35"/>
        <end position="524"/>
    </location>
</feature>
<feature type="transmembrane region" description="Helical" evidence="6">
    <location>
        <begin position="104"/>
        <end position="128"/>
    </location>
</feature>
<dbReference type="Gene3D" id="1.20.1720.10">
    <property type="entry name" value="Multidrug resistance protein D"/>
    <property type="match status" value="1"/>
</dbReference>
<feature type="transmembrane region" description="Helical" evidence="6">
    <location>
        <begin position="322"/>
        <end position="342"/>
    </location>
</feature>
<dbReference type="PRINTS" id="PR01035">
    <property type="entry name" value="TCRTETA"/>
</dbReference>
<feature type="transmembrane region" description="Helical" evidence="6">
    <location>
        <begin position="289"/>
        <end position="310"/>
    </location>
</feature>
<feature type="transmembrane region" description="Helical" evidence="6">
    <location>
        <begin position="252"/>
        <end position="268"/>
    </location>
</feature>
<feature type="transmembrane region" description="Helical" evidence="6">
    <location>
        <begin position="163"/>
        <end position="188"/>
    </location>
</feature>